<protein>
    <submittedName>
        <fullName evidence="2">Uncharacterized protein</fullName>
    </submittedName>
</protein>
<organism evidence="2 3">
    <name type="scientific">Polyplax serrata</name>
    <name type="common">Common mouse louse</name>
    <dbReference type="NCBI Taxonomy" id="468196"/>
    <lineage>
        <taxon>Eukaryota</taxon>
        <taxon>Metazoa</taxon>
        <taxon>Ecdysozoa</taxon>
        <taxon>Arthropoda</taxon>
        <taxon>Hexapoda</taxon>
        <taxon>Insecta</taxon>
        <taxon>Pterygota</taxon>
        <taxon>Neoptera</taxon>
        <taxon>Paraneoptera</taxon>
        <taxon>Psocodea</taxon>
        <taxon>Troctomorpha</taxon>
        <taxon>Phthiraptera</taxon>
        <taxon>Anoplura</taxon>
        <taxon>Polyplacidae</taxon>
        <taxon>Polyplax</taxon>
    </lineage>
</organism>
<evidence type="ECO:0000256" key="1">
    <source>
        <dbReference type="SAM" id="MobiDB-lite"/>
    </source>
</evidence>
<name>A0ABR1B0D6_POLSC</name>
<evidence type="ECO:0000313" key="3">
    <source>
        <dbReference type="Proteomes" id="UP001359485"/>
    </source>
</evidence>
<feature type="region of interest" description="Disordered" evidence="1">
    <location>
        <begin position="1"/>
        <end position="22"/>
    </location>
</feature>
<dbReference type="Proteomes" id="UP001359485">
    <property type="component" value="Unassembled WGS sequence"/>
</dbReference>
<reference evidence="2 3" key="1">
    <citation type="submission" date="2023-09" db="EMBL/GenBank/DDBJ databases">
        <title>Genomes of two closely related lineages of the louse Polyplax serrata with different host specificities.</title>
        <authorList>
            <person name="Martinu J."/>
            <person name="Tarabai H."/>
            <person name="Stefka J."/>
            <person name="Hypsa V."/>
        </authorList>
    </citation>
    <scope>NUCLEOTIDE SEQUENCE [LARGE SCALE GENOMIC DNA]</scope>
    <source>
        <strain evidence="2">98ZLc_SE</strain>
    </source>
</reference>
<dbReference type="EMBL" id="JAWJWF010000005">
    <property type="protein sequence ID" value="KAK6632288.1"/>
    <property type="molecule type" value="Genomic_DNA"/>
</dbReference>
<evidence type="ECO:0000313" key="2">
    <source>
        <dbReference type="EMBL" id="KAK6632288.1"/>
    </source>
</evidence>
<feature type="compositionally biased region" description="Basic and acidic residues" evidence="1">
    <location>
        <begin position="42"/>
        <end position="57"/>
    </location>
</feature>
<keyword evidence="3" id="KW-1185">Reference proteome</keyword>
<gene>
    <name evidence="2" type="ORF">RUM44_007329</name>
</gene>
<accession>A0ABR1B0D6</accession>
<comment type="caution">
    <text evidence="2">The sequence shown here is derived from an EMBL/GenBank/DDBJ whole genome shotgun (WGS) entry which is preliminary data.</text>
</comment>
<proteinExistence type="predicted"/>
<feature type="region of interest" description="Disordered" evidence="1">
    <location>
        <begin position="42"/>
        <end position="67"/>
    </location>
</feature>
<sequence>MPGVTEFITQDETSEEIEGTRVATVIQEERSRKLRRARELKCRRDREREKPVKNKKDEEDDNKMRRK</sequence>